<dbReference type="EMBL" id="CAEZXI010000060">
    <property type="protein sequence ID" value="CAB4685227.1"/>
    <property type="molecule type" value="Genomic_DNA"/>
</dbReference>
<sequence length="30" mass="3110">MLNRPDLNASATDKPAKINGVVVTIVSDIG</sequence>
<dbReference type="AlphaFoldDB" id="A0A6J6NG16"/>
<reference evidence="1" key="1">
    <citation type="submission" date="2020-05" db="EMBL/GenBank/DDBJ databases">
        <authorList>
            <person name="Chiriac C."/>
            <person name="Salcher M."/>
            <person name="Ghai R."/>
            <person name="Kavagutti S V."/>
        </authorList>
    </citation>
    <scope>NUCLEOTIDE SEQUENCE</scope>
</reference>
<proteinExistence type="predicted"/>
<accession>A0A6J6NG16</accession>
<name>A0A6J6NG16_9ZZZZ</name>
<evidence type="ECO:0000313" key="1">
    <source>
        <dbReference type="EMBL" id="CAB4685227.1"/>
    </source>
</evidence>
<organism evidence="1">
    <name type="scientific">freshwater metagenome</name>
    <dbReference type="NCBI Taxonomy" id="449393"/>
    <lineage>
        <taxon>unclassified sequences</taxon>
        <taxon>metagenomes</taxon>
        <taxon>ecological metagenomes</taxon>
    </lineage>
</organism>
<protein>
    <submittedName>
        <fullName evidence="1">Unannotated protein</fullName>
    </submittedName>
</protein>
<gene>
    <name evidence="1" type="ORF">UFOPK2362_00657</name>
</gene>